<protein>
    <recommendedName>
        <fullName evidence="10">Phosphate transport system permease protein</fullName>
    </recommendedName>
</protein>
<feature type="transmembrane region" description="Helical" evidence="9">
    <location>
        <begin position="514"/>
        <end position="537"/>
    </location>
</feature>
<feature type="transmembrane region" description="Helical" evidence="9">
    <location>
        <begin position="440"/>
        <end position="461"/>
    </location>
</feature>
<dbReference type="InterPro" id="IPR000515">
    <property type="entry name" value="MetI-like"/>
</dbReference>
<evidence type="ECO:0000256" key="5">
    <source>
        <dbReference type="ARBA" id="ARBA00022592"/>
    </source>
</evidence>
<dbReference type="RefSeq" id="WP_129046918.1">
    <property type="nucleotide sequence ID" value="NZ_SDHX01000001.1"/>
</dbReference>
<dbReference type="PANTHER" id="PTHR30425">
    <property type="entry name" value="PHOSPHATE TRANSPORT SYSTEM PERMEASE PROTEIN PST"/>
    <property type="match status" value="1"/>
</dbReference>
<gene>
    <name evidence="12" type="primary">pstC</name>
    <name evidence="12" type="ORF">ESB00_06580</name>
</gene>
<dbReference type="GO" id="GO:0006817">
    <property type="term" value="P:phosphate ion transport"/>
    <property type="evidence" value="ECO:0007669"/>
    <property type="project" value="UniProtKB-KW"/>
</dbReference>
<evidence type="ECO:0000313" key="13">
    <source>
        <dbReference type="Proteomes" id="UP000290218"/>
    </source>
</evidence>
<feature type="domain" description="ABC transmembrane type-1" evidence="11">
    <location>
        <begin position="309"/>
        <end position="537"/>
    </location>
</feature>
<reference evidence="12 13" key="1">
    <citation type="submission" date="2019-01" db="EMBL/GenBank/DDBJ databases">
        <title>Lacunisphaera sp. strain TWA-58.</title>
        <authorList>
            <person name="Chen W.-M."/>
        </authorList>
    </citation>
    <scope>NUCLEOTIDE SEQUENCE [LARGE SCALE GENOMIC DNA]</scope>
    <source>
        <strain evidence="12 13">TWA-58</strain>
    </source>
</reference>
<dbReference type="AlphaFoldDB" id="A0A4Q1C986"/>
<dbReference type="PANTHER" id="PTHR30425:SF1">
    <property type="entry name" value="PHOSPHATE TRANSPORT SYSTEM PERMEASE PROTEIN PSTC"/>
    <property type="match status" value="1"/>
</dbReference>
<evidence type="ECO:0000256" key="4">
    <source>
        <dbReference type="ARBA" id="ARBA00022475"/>
    </source>
</evidence>
<keyword evidence="3 9" id="KW-0813">Transport</keyword>
<evidence type="ECO:0000256" key="9">
    <source>
        <dbReference type="RuleBase" id="RU363032"/>
    </source>
</evidence>
<evidence type="ECO:0000256" key="6">
    <source>
        <dbReference type="ARBA" id="ARBA00022692"/>
    </source>
</evidence>
<dbReference type="InterPro" id="IPR051124">
    <property type="entry name" value="Phosphate_Transport_Permease"/>
</dbReference>
<dbReference type="InterPro" id="IPR035906">
    <property type="entry name" value="MetI-like_sf"/>
</dbReference>
<comment type="caution">
    <text evidence="12">The sequence shown here is derived from an EMBL/GenBank/DDBJ whole genome shotgun (WGS) entry which is preliminary data.</text>
</comment>
<evidence type="ECO:0000259" key="11">
    <source>
        <dbReference type="PROSITE" id="PS50928"/>
    </source>
</evidence>
<feature type="transmembrane region" description="Helical" evidence="9">
    <location>
        <begin position="46"/>
        <end position="67"/>
    </location>
</feature>
<evidence type="ECO:0000256" key="3">
    <source>
        <dbReference type="ARBA" id="ARBA00022448"/>
    </source>
</evidence>
<evidence type="ECO:0000256" key="7">
    <source>
        <dbReference type="ARBA" id="ARBA00022989"/>
    </source>
</evidence>
<dbReference type="OrthoDB" id="9785113at2"/>
<dbReference type="NCBIfam" id="TIGR02138">
    <property type="entry name" value="phosphate_pstC"/>
    <property type="match status" value="1"/>
</dbReference>
<dbReference type="InterPro" id="IPR011864">
    <property type="entry name" value="Phosphate_PstC"/>
</dbReference>
<comment type="function">
    <text evidence="10">Part of the binding-protein-dependent transport system for phosphate; probably responsible for the translocation of the substrate across the membrane.</text>
</comment>
<evidence type="ECO:0000256" key="8">
    <source>
        <dbReference type="ARBA" id="ARBA00023136"/>
    </source>
</evidence>
<evidence type="ECO:0000256" key="1">
    <source>
        <dbReference type="ARBA" id="ARBA00004651"/>
    </source>
</evidence>
<comment type="caution">
    <text evidence="10">Lacks conserved residue(s) required for the propagation of feature annotation.</text>
</comment>
<name>A0A4Q1C986_9BACT</name>
<keyword evidence="4 10" id="KW-1003">Cell membrane</keyword>
<comment type="subcellular location">
    <subcellularLocation>
        <location evidence="1 9">Cell membrane</location>
        <topology evidence="1 9">Multi-pass membrane protein</topology>
    </subcellularLocation>
</comment>
<evidence type="ECO:0000256" key="2">
    <source>
        <dbReference type="ARBA" id="ARBA00007069"/>
    </source>
</evidence>
<keyword evidence="5 10" id="KW-0592">Phosphate transport</keyword>
<dbReference type="GO" id="GO:0005315">
    <property type="term" value="F:phosphate transmembrane transporter activity"/>
    <property type="evidence" value="ECO:0007669"/>
    <property type="project" value="InterPro"/>
</dbReference>
<dbReference type="GO" id="GO:0005886">
    <property type="term" value="C:plasma membrane"/>
    <property type="evidence" value="ECO:0007669"/>
    <property type="project" value="UniProtKB-SubCell"/>
</dbReference>
<dbReference type="Gene3D" id="1.10.3720.10">
    <property type="entry name" value="MetI-like"/>
    <property type="match status" value="1"/>
</dbReference>
<keyword evidence="6 9" id="KW-0812">Transmembrane</keyword>
<proteinExistence type="inferred from homology"/>
<dbReference type="EMBL" id="SDHX01000001">
    <property type="protein sequence ID" value="RXK55553.1"/>
    <property type="molecule type" value="Genomic_DNA"/>
</dbReference>
<comment type="similarity">
    <text evidence="2 10">Belongs to the binding-protein-dependent transport system permease family. CysTW subfamily.</text>
</comment>
<keyword evidence="8 9" id="KW-0472">Membrane</keyword>
<dbReference type="Proteomes" id="UP000290218">
    <property type="component" value="Unassembled WGS sequence"/>
</dbReference>
<evidence type="ECO:0000256" key="10">
    <source>
        <dbReference type="RuleBase" id="RU363054"/>
    </source>
</evidence>
<dbReference type="CDD" id="cd06261">
    <property type="entry name" value="TM_PBP2"/>
    <property type="match status" value="1"/>
</dbReference>
<accession>A0A4Q1C986</accession>
<feature type="transmembrane region" description="Helical" evidence="9">
    <location>
        <begin position="352"/>
        <end position="374"/>
    </location>
</feature>
<sequence>MSDPTLQTPAARPTTREALLRRRRSWFFGLSGEQAAKLLFQGNATISIIVLALITFTIFSDAVGFIPQNRENLETYRRAGLELVDMLRGQVQSHSALSRYLSSARQEELARLTGPGGIALPEANARLEAFDAYADRYANSIGDHETILGEMTDMVSSLKERHAVAADLRAARQNLIDGMRTAPAERAATLKAEADAMEIETIDFAAEIKPLLAMRPAVAEANVRLVQSLKELSGAVPAAEAPALRRKLERFKDLNVRYIAEISDTEKRIMAWDQTKPVGILESLSAFAFGRKWVTASFWQDWYGIIPLFAGSLLIALLALVIAIPLGVAAAIYVNQVATAGEQKFIKPTIEFIAAIPSVVLGFFGIAVLGQTLRQVSQSPWLDWVPGFPMLERLNSATAACLLALMAVPTIFSLAEDAINNVPRSFKEASLALGATRLQTIIRIVIPAALSGIMAAILLGFGRVIGETMVVLLCAGNRIEIPDFSAGFGAVFQPVHTMTGIIAQEMGEVVRHSIHYRALFMVGVVLFLISMLINWLAQKIVRRYRISIG</sequence>
<dbReference type="SUPFAM" id="SSF161098">
    <property type="entry name" value="MetI-like"/>
    <property type="match status" value="1"/>
</dbReference>
<keyword evidence="13" id="KW-1185">Reference proteome</keyword>
<evidence type="ECO:0000313" key="12">
    <source>
        <dbReference type="EMBL" id="RXK55553.1"/>
    </source>
</evidence>
<dbReference type="Pfam" id="PF00528">
    <property type="entry name" value="BPD_transp_1"/>
    <property type="match status" value="1"/>
</dbReference>
<dbReference type="PROSITE" id="PS50928">
    <property type="entry name" value="ABC_TM1"/>
    <property type="match status" value="1"/>
</dbReference>
<organism evidence="12 13">
    <name type="scientific">Oleiharenicola lentus</name>
    <dbReference type="NCBI Taxonomy" id="2508720"/>
    <lineage>
        <taxon>Bacteria</taxon>
        <taxon>Pseudomonadati</taxon>
        <taxon>Verrucomicrobiota</taxon>
        <taxon>Opitutia</taxon>
        <taxon>Opitutales</taxon>
        <taxon>Opitutaceae</taxon>
        <taxon>Oleiharenicola</taxon>
    </lineage>
</organism>
<keyword evidence="7 9" id="KW-1133">Transmembrane helix</keyword>
<feature type="transmembrane region" description="Helical" evidence="9">
    <location>
        <begin position="305"/>
        <end position="332"/>
    </location>
</feature>